<dbReference type="GO" id="GO:0046872">
    <property type="term" value="F:metal ion binding"/>
    <property type="evidence" value="ECO:0007669"/>
    <property type="project" value="UniProtKB-KW"/>
</dbReference>
<dbReference type="PANTHER" id="PTHR43498">
    <property type="entry name" value="FERREDOXIN:COB-COM HETERODISULFIDE REDUCTASE SUBUNIT A"/>
    <property type="match status" value="1"/>
</dbReference>
<dbReference type="InterPro" id="IPR036188">
    <property type="entry name" value="FAD/NAD-bd_sf"/>
</dbReference>
<keyword evidence="2" id="KW-0479">Metal-binding</keyword>
<comment type="caution">
    <text evidence="6">The sequence shown here is derived from an EMBL/GenBank/DDBJ whole genome shotgun (WGS) entry which is preliminary data.</text>
</comment>
<accession>A0A9D9ERQ1</accession>
<protein>
    <submittedName>
        <fullName evidence="6">FAD-dependent oxidoreductase</fullName>
    </submittedName>
</protein>
<evidence type="ECO:0000256" key="5">
    <source>
        <dbReference type="ARBA" id="ARBA00023014"/>
    </source>
</evidence>
<reference evidence="6" key="2">
    <citation type="journal article" date="2021" name="PeerJ">
        <title>Extensive microbial diversity within the chicken gut microbiome revealed by metagenomics and culture.</title>
        <authorList>
            <person name="Gilroy R."/>
            <person name="Ravi A."/>
            <person name="Getino M."/>
            <person name="Pursley I."/>
            <person name="Horton D.L."/>
            <person name="Alikhan N.F."/>
            <person name="Baker D."/>
            <person name="Gharbi K."/>
            <person name="Hall N."/>
            <person name="Watson M."/>
            <person name="Adriaenssens E.M."/>
            <person name="Foster-Nyarko E."/>
            <person name="Jarju S."/>
            <person name="Secka A."/>
            <person name="Antonio M."/>
            <person name="Oren A."/>
            <person name="Chaudhuri R.R."/>
            <person name="La Ragione R."/>
            <person name="Hildebrand F."/>
            <person name="Pallen M.J."/>
        </authorList>
    </citation>
    <scope>NUCLEOTIDE SEQUENCE</scope>
    <source>
        <strain evidence="6">B1-20833</strain>
    </source>
</reference>
<evidence type="ECO:0000256" key="1">
    <source>
        <dbReference type="ARBA" id="ARBA00022485"/>
    </source>
</evidence>
<dbReference type="GO" id="GO:0051539">
    <property type="term" value="F:4 iron, 4 sulfur cluster binding"/>
    <property type="evidence" value="ECO:0007669"/>
    <property type="project" value="UniProtKB-KW"/>
</dbReference>
<evidence type="ECO:0000256" key="3">
    <source>
        <dbReference type="ARBA" id="ARBA00023002"/>
    </source>
</evidence>
<dbReference type="Proteomes" id="UP000823661">
    <property type="component" value="Unassembled WGS sequence"/>
</dbReference>
<evidence type="ECO:0000256" key="4">
    <source>
        <dbReference type="ARBA" id="ARBA00023004"/>
    </source>
</evidence>
<keyword evidence="5" id="KW-0411">Iron-sulfur</keyword>
<dbReference type="AlphaFoldDB" id="A0A9D9ERQ1"/>
<organism evidence="6 7">
    <name type="scientific">Candidatus Cryptobacteroides intestinavium</name>
    <dbReference type="NCBI Taxonomy" id="2840766"/>
    <lineage>
        <taxon>Bacteria</taxon>
        <taxon>Pseudomonadati</taxon>
        <taxon>Bacteroidota</taxon>
        <taxon>Bacteroidia</taxon>
        <taxon>Bacteroidales</taxon>
        <taxon>Candidatus Cryptobacteroides</taxon>
    </lineage>
</organism>
<dbReference type="EMBL" id="JADIMI010000079">
    <property type="protein sequence ID" value="MBO8452847.1"/>
    <property type="molecule type" value="Genomic_DNA"/>
</dbReference>
<reference evidence="6" key="1">
    <citation type="submission" date="2020-10" db="EMBL/GenBank/DDBJ databases">
        <authorList>
            <person name="Gilroy R."/>
        </authorList>
    </citation>
    <scope>NUCLEOTIDE SEQUENCE</scope>
    <source>
        <strain evidence="6">B1-20833</strain>
    </source>
</reference>
<name>A0A9D9ERQ1_9BACT</name>
<keyword evidence="4" id="KW-0408">Iron</keyword>
<evidence type="ECO:0000313" key="7">
    <source>
        <dbReference type="Proteomes" id="UP000823661"/>
    </source>
</evidence>
<keyword evidence="1" id="KW-0004">4Fe-4S</keyword>
<dbReference type="GO" id="GO:0016491">
    <property type="term" value="F:oxidoreductase activity"/>
    <property type="evidence" value="ECO:0007669"/>
    <property type="project" value="UniProtKB-KW"/>
</dbReference>
<dbReference type="Gene3D" id="3.50.50.60">
    <property type="entry name" value="FAD/NAD(P)-binding domain"/>
    <property type="match status" value="1"/>
</dbReference>
<proteinExistence type="predicted"/>
<gene>
    <name evidence="6" type="ORF">IAC06_08235</name>
</gene>
<dbReference type="InterPro" id="IPR039650">
    <property type="entry name" value="HdrA-like"/>
</dbReference>
<keyword evidence="3" id="KW-0560">Oxidoreductase</keyword>
<sequence>MLCLVLSVQCTVREREYDVLVIGGGTSGTAAAIQAARSGADVLLVEEFGWLGGMLTSAGVSATDGCKALRGGIWSEFRDSLECWYGSPDSLRTGWVSSVMFEPSVGARIFGNMAARERNLSVEFNTVATGFTKLDDGWSVTLEGRDGISTVRTKILVDGTELGDVAKAVGIPYDIGMDSAADTDEDIAPETGNDIVQDITYVMILYDYGHPVPVPEPDDYTPSEFACCCENVQCITPKEPERMWPKEKMITYGRLQNGKYMINWPIEGNDYYCNVIDADPEIRHREFEKAKQKSLRFLYFLQNELGYVNLGISDEFPTADGFPFIPYHRESRRIEGRVRFDLNDIISPYDRTDRLYRTAVAVGDYPVDQHHTAYHGWESLPDVHFHPIPSWSLPAGVMMPQIYDDVLVIEKSISVTNIVNGTTRLQPVVLQLGQAAGVIAAIAAENDCGVSEVSVREVQKKLLDAGAYLVPLLDLPPDNVWFGTLQRIALTGIIRYYGVNSGWSNQSWIYADKVMLSSDLLEGLEDFYGGLKHVDGSAIVFPEPETDTVDVKQLAAFVSAVDDDCVQREDNAEAYGSVIDCLKTVSGRDYSGEDVLSRLECAVVIDSLLDPFGRYDVDIYGNPIPLRYTP</sequence>
<dbReference type="SUPFAM" id="SSF51905">
    <property type="entry name" value="FAD/NAD(P)-binding domain"/>
    <property type="match status" value="1"/>
</dbReference>
<dbReference type="Pfam" id="PF12831">
    <property type="entry name" value="FAD_oxidored"/>
    <property type="match status" value="1"/>
</dbReference>
<evidence type="ECO:0000256" key="2">
    <source>
        <dbReference type="ARBA" id="ARBA00022723"/>
    </source>
</evidence>
<dbReference type="PANTHER" id="PTHR43498:SF1">
    <property type="entry name" value="COB--COM HETERODISULFIDE REDUCTASE IRON-SULFUR SUBUNIT A"/>
    <property type="match status" value="1"/>
</dbReference>
<evidence type="ECO:0000313" key="6">
    <source>
        <dbReference type="EMBL" id="MBO8452847.1"/>
    </source>
</evidence>